<dbReference type="Proteomes" id="UP001595190">
    <property type="component" value="Unassembled WGS sequence"/>
</dbReference>
<proteinExistence type="predicted"/>
<gene>
    <name evidence="4" type="ORF">ACETRX_33230</name>
</gene>
<dbReference type="GO" id="GO:0032259">
    <property type="term" value="P:methylation"/>
    <property type="evidence" value="ECO:0007669"/>
    <property type="project" value="UniProtKB-KW"/>
</dbReference>
<evidence type="ECO:0000313" key="4">
    <source>
        <dbReference type="EMBL" id="MFC2254523.1"/>
    </source>
</evidence>
<sequence>MLQAVHECLLGVTAECLSWQDFIARRDRPHILFYVDPPYLGAERYYGRGMFERADHERLAAVLKGFVAGSYCL</sequence>
<dbReference type="InterPro" id="IPR012327">
    <property type="entry name" value="MeTrfase_D12"/>
</dbReference>
<keyword evidence="2" id="KW-0808">Transferase</keyword>
<keyword evidence="1 4" id="KW-0489">Methyltransferase</keyword>
<accession>A0ABV6ZQR4</accession>
<protein>
    <submittedName>
        <fullName evidence="4">DNA adenine methylase</fullName>
    </submittedName>
</protein>
<dbReference type="RefSeq" id="WP_394315199.1">
    <property type="nucleotide sequence ID" value="NZ_JBHGPK010000035.1"/>
</dbReference>
<comment type="caution">
    <text evidence="4">The sequence shown here is derived from an EMBL/GenBank/DDBJ whole genome shotgun (WGS) entry which is preliminary data.</text>
</comment>
<name>A0ABV6ZQR4_9HYPH</name>
<dbReference type="GO" id="GO:0008168">
    <property type="term" value="F:methyltransferase activity"/>
    <property type="evidence" value="ECO:0007669"/>
    <property type="project" value="UniProtKB-KW"/>
</dbReference>
<dbReference type="Gene3D" id="3.40.50.150">
    <property type="entry name" value="Vaccinia Virus protein VP39"/>
    <property type="match status" value="1"/>
</dbReference>
<dbReference type="SUPFAM" id="SSF53335">
    <property type="entry name" value="S-adenosyl-L-methionine-dependent methyltransferases"/>
    <property type="match status" value="1"/>
</dbReference>
<evidence type="ECO:0000256" key="1">
    <source>
        <dbReference type="ARBA" id="ARBA00022603"/>
    </source>
</evidence>
<dbReference type="EMBL" id="JBHGPK010000035">
    <property type="protein sequence ID" value="MFC2254523.1"/>
    <property type="molecule type" value="Genomic_DNA"/>
</dbReference>
<keyword evidence="3" id="KW-0949">S-adenosyl-L-methionine</keyword>
<evidence type="ECO:0000313" key="5">
    <source>
        <dbReference type="Proteomes" id="UP001595190"/>
    </source>
</evidence>
<evidence type="ECO:0000256" key="3">
    <source>
        <dbReference type="ARBA" id="ARBA00022691"/>
    </source>
</evidence>
<dbReference type="InterPro" id="IPR029063">
    <property type="entry name" value="SAM-dependent_MTases_sf"/>
</dbReference>
<reference evidence="4 5" key="1">
    <citation type="submission" date="2024-09" db="EMBL/GenBank/DDBJ databases">
        <title>Description of Labrys sedimenti sp. nov., isolated from a diclofenac-degrading enrichment culture, and genome-based reclassification of Labrys portucalensis as a later heterotypic synonym of Labrys neptuniae.</title>
        <authorList>
            <person name="Tancsics A."/>
            <person name="Csepanyi A."/>
        </authorList>
    </citation>
    <scope>NUCLEOTIDE SEQUENCE [LARGE SCALE GENOMIC DNA]</scope>
    <source>
        <strain evidence="4 5">LMG 23412</strain>
    </source>
</reference>
<dbReference type="Pfam" id="PF02086">
    <property type="entry name" value="MethyltransfD12"/>
    <property type="match status" value="1"/>
</dbReference>
<evidence type="ECO:0000256" key="2">
    <source>
        <dbReference type="ARBA" id="ARBA00022679"/>
    </source>
</evidence>
<organism evidence="4 5">
    <name type="scientific">Labrys neptuniae</name>
    <dbReference type="NCBI Taxonomy" id="376174"/>
    <lineage>
        <taxon>Bacteria</taxon>
        <taxon>Pseudomonadati</taxon>
        <taxon>Pseudomonadota</taxon>
        <taxon>Alphaproteobacteria</taxon>
        <taxon>Hyphomicrobiales</taxon>
        <taxon>Xanthobacteraceae</taxon>
        <taxon>Labrys</taxon>
    </lineage>
</organism>